<evidence type="ECO:0000259" key="1">
    <source>
        <dbReference type="Pfam" id="PF13274"/>
    </source>
</evidence>
<reference evidence="2 3" key="1">
    <citation type="submission" date="2022-03" db="EMBL/GenBank/DDBJ databases">
        <title>Hymenobactersp. isolated from the air.</title>
        <authorList>
            <person name="Won M."/>
            <person name="Kwon S.-W."/>
        </authorList>
    </citation>
    <scope>NUCLEOTIDE SEQUENCE [LARGE SCALE GENOMIC DNA]</scope>
    <source>
        <strain evidence="2 3">KACC 21982</strain>
    </source>
</reference>
<evidence type="ECO:0000313" key="3">
    <source>
        <dbReference type="Proteomes" id="UP000831113"/>
    </source>
</evidence>
<evidence type="ECO:0000313" key="2">
    <source>
        <dbReference type="EMBL" id="UOG72879.1"/>
    </source>
</evidence>
<protein>
    <submittedName>
        <fullName evidence="2">DUF4065 domain-containing protein</fullName>
    </submittedName>
</protein>
<dbReference type="InterPro" id="IPR025272">
    <property type="entry name" value="SocA_Panacea"/>
</dbReference>
<feature type="domain" description="Antitoxin SocA-like Panacea" evidence="1">
    <location>
        <begin position="27"/>
        <end position="128"/>
    </location>
</feature>
<sequence>MENAVAVANYFVRKSLDSGIPVTPMKLVKLVYVAHGWYLGLTGEPLIAEGVQAWKYGPVVPSVYDNFKMYGGSPITEPAGTLSTNGQSVYYTLSRPELAAFLDKIWEEYKDYSAVELSALTHQERTPWFDTWHNKGGKANRAVPIANDAIQSHYQILASANVA</sequence>
<name>A0ABY4CTV9_9BACT</name>
<proteinExistence type="predicted"/>
<dbReference type="Pfam" id="PF13274">
    <property type="entry name" value="SocA_Panacea"/>
    <property type="match status" value="1"/>
</dbReference>
<organism evidence="2 3">
    <name type="scientific">Hymenobacter tibetensis</name>
    <dbReference type="NCBI Taxonomy" id="497967"/>
    <lineage>
        <taxon>Bacteria</taxon>
        <taxon>Pseudomonadati</taxon>
        <taxon>Bacteroidota</taxon>
        <taxon>Cytophagia</taxon>
        <taxon>Cytophagales</taxon>
        <taxon>Hymenobacteraceae</taxon>
        <taxon>Hymenobacter</taxon>
    </lineage>
</organism>
<accession>A0ABY4CTV9</accession>
<dbReference type="RefSeq" id="WP_243794254.1">
    <property type="nucleotide sequence ID" value="NZ_CP094669.1"/>
</dbReference>
<dbReference type="EMBL" id="CP094669">
    <property type="protein sequence ID" value="UOG72879.1"/>
    <property type="molecule type" value="Genomic_DNA"/>
</dbReference>
<keyword evidence="3" id="KW-1185">Reference proteome</keyword>
<gene>
    <name evidence="2" type="ORF">MTX78_12145</name>
</gene>
<dbReference type="Proteomes" id="UP000831113">
    <property type="component" value="Chromosome"/>
</dbReference>